<gene>
    <name evidence="11" type="ORF">SEMRO_652_G181650.1</name>
</gene>
<dbReference type="GO" id="GO:0009644">
    <property type="term" value="P:response to high light intensity"/>
    <property type="evidence" value="ECO:0007669"/>
    <property type="project" value="UniProtKB-ARBA"/>
</dbReference>
<feature type="binding site" evidence="9">
    <location>
        <position position="181"/>
    </location>
    <ligand>
        <name>chlorophyll a</name>
        <dbReference type="ChEBI" id="CHEBI:58416"/>
        <label>1</label>
    </ligand>
</feature>
<evidence type="ECO:0000313" key="11">
    <source>
        <dbReference type="EMBL" id="CAB9514409.1"/>
    </source>
</evidence>
<feature type="binding site" evidence="9">
    <location>
        <position position="169"/>
    </location>
    <ligand>
        <name>chlorophyll a</name>
        <dbReference type="ChEBI" id="CHEBI:58416"/>
        <label>1</label>
    </ligand>
</feature>
<dbReference type="GO" id="GO:0030076">
    <property type="term" value="C:light-harvesting complex"/>
    <property type="evidence" value="ECO:0007669"/>
    <property type="project" value="UniProtKB-KW"/>
</dbReference>
<dbReference type="GO" id="GO:0009765">
    <property type="term" value="P:photosynthesis, light harvesting"/>
    <property type="evidence" value="ECO:0007669"/>
    <property type="project" value="InterPro"/>
</dbReference>
<feature type="binding site" description="axial binding residue" evidence="9">
    <location>
        <position position="132"/>
    </location>
    <ligand>
        <name>chlorophyll b</name>
        <dbReference type="ChEBI" id="CHEBI:61721"/>
        <label>1</label>
    </ligand>
    <ligandPart>
        <name>Mg</name>
        <dbReference type="ChEBI" id="CHEBI:25107"/>
    </ligandPart>
</feature>
<dbReference type="Gene3D" id="1.10.3460.10">
    <property type="entry name" value="Chlorophyll a/b binding protein domain"/>
    <property type="match status" value="1"/>
</dbReference>
<dbReference type="OrthoDB" id="423598at2759"/>
<keyword evidence="9" id="KW-0157">Chromophore</keyword>
<protein>
    <submittedName>
        <fullName evidence="11">Chloroplastic</fullName>
    </submittedName>
</protein>
<evidence type="ECO:0000256" key="3">
    <source>
        <dbReference type="ARBA" id="ARBA00005933"/>
    </source>
</evidence>
<dbReference type="FunFam" id="1.10.3460.10:FF:000012">
    <property type="entry name" value="Fucoxanthin chlorophyll a/c protein, LI818 clade"/>
    <property type="match status" value="1"/>
</dbReference>
<evidence type="ECO:0000256" key="6">
    <source>
        <dbReference type="ARBA" id="ARBA00022640"/>
    </source>
</evidence>
<accession>A0A9N8E841</accession>
<keyword evidence="7" id="KW-0437">Light-harvesting polypeptide</keyword>
<keyword evidence="6" id="KW-0934">Plastid</keyword>
<feature type="binding site" evidence="9">
    <location>
        <position position="164"/>
    </location>
    <ligand>
        <name>chlorophyll a</name>
        <dbReference type="ChEBI" id="CHEBI:58416"/>
        <label>1</label>
    </ligand>
</feature>
<evidence type="ECO:0000256" key="1">
    <source>
        <dbReference type="ARBA" id="ARBA00004022"/>
    </source>
</evidence>
<evidence type="ECO:0000313" key="12">
    <source>
        <dbReference type="Proteomes" id="UP001153069"/>
    </source>
</evidence>
<dbReference type="Proteomes" id="UP001153069">
    <property type="component" value="Unassembled WGS sequence"/>
</dbReference>
<dbReference type="GO" id="GO:0016168">
    <property type="term" value="F:chlorophyll binding"/>
    <property type="evidence" value="ECO:0007669"/>
    <property type="project" value="UniProtKB-KW"/>
</dbReference>
<keyword evidence="12" id="KW-1185">Reference proteome</keyword>
<sequence>MKIIAAISLLAASASAFSVDTIPGAIAPTGLFDPLGFAAKADEPTLKRYREAELTHGRVAMLATIGFLVGEAVESKTYLFNGEVTGPAITHLAQVNPVFWILLGAGIAKAETQRAEIGWVEPKNVPFDKPGLLRDTYVPGDIGFDPLGLKPEDPEEFFQMQTKELQNGRLAMLAAAGFLAQELVNGKGIIENLLN</sequence>
<dbReference type="EMBL" id="CAICTM010000651">
    <property type="protein sequence ID" value="CAB9514409.1"/>
    <property type="molecule type" value="Genomic_DNA"/>
</dbReference>
<dbReference type="SUPFAM" id="SSF103511">
    <property type="entry name" value="Chlorophyll a-b binding protein"/>
    <property type="match status" value="1"/>
</dbReference>
<organism evidence="11 12">
    <name type="scientific">Seminavis robusta</name>
    <dbReference type="NCBI Taxonomy" id="568900"/>
    <lineage>
        <taxon>Eukaryota</taxon>
        <taxon>Sar</taxon>
        <taxon>Stramenopiles</taxon>
        <taxon>Ochrophyta</taxon>
        <taxon>Bacillariophyta</taxon>
        <taxon>Bacillariophyceae</taxon>
        <taxon>Bacillariophycidae</taxon>
        <taxon>Naviculales</taxon>
        <taxon>Naviculaceae</taxon>
        <taxon>Seminavis</taxon>
    </lineage>
</organism>
<dbReference type="AlphaFoldDB" id="A0A9N8E841"/>
<keyword evidence="4" id="KW-0150">Chloroplast</keyword>
<evidence type="ECO:0000256" key="9">
    <source>
        <dbReference type="PIRSR" id="PIRSR601344-1"/>
    </source>
</evidence>
<dbReference type="InterPro" id="IPR001344">
    <property type="entry name" value="Chloro_AB-bd_pln"/>
</dbReference>
<evidence type="ECO:0000256" key="5">
    <source>
        <dbReference type="ARBA" id="ARBA00022531"/>
    </source>
</evidence>
<dbReference type="Pfam" id="PF00504">
    <property type="entry name" value="Chloroa_b-bind"/>
    <property type="match status" value="1"/>
</dbReference>
<comment type="similarity">
    <text evidence="3">Belongs to the fucoxanthin chlorophyll protein family.</text>
</comment>
<feature type="chain" id="PRO_5040429666" evidence="10">
    <location>
        <begin position="17"/>
        <end position="195"/>
    </location>
</feature>
<feature type="binding site" description="axial binding residue" evidence="9">
    <location>
        <position position="121"/>
    </location>
    <ligand>
        <name>chlorophyll b</name>
        <dbReference type="ChEBI" id="CHEBI:61721"/>
        <label>1</label>
    </ligand>
    <ligandPart>
        <name>Mg</name>
        <dbReference type="ChEBI" id="CHEBI:25107"/>
    </ligandPart>
</feature>
<keyword evidence="10" id="KW-0732">Signal</keyword>
<dbReference type="GO" id="GO:0009507">
    <property type="term" value="C:chloroplast"/>
    <property type="evidence" value="ECO:0007669"/>
    <property type="project" value="UniProtKB-SubCell"/>
</dbReference>
<feature type="binding site" evidence="9">
    <location>
        <position position="53"/>
    </location>
    <ligand>
        <name>chlorophyll a</name>
        <dbReference type="ChEBI" id="CHEBI:58416"/>
        <label>1</label>
    </ligand>
</feature>
<comment type="subcellular location">
    <subcellularLocation>
        <location evidence="2">Plastid</location>
        <location evidence="2">Chloroplast</location>
    </subcellularLocation>
</comment>
<dbReference type="GO" id="GO:0010196">
    <property type="term" value="P:nonphotochemical quenching"/>
    <property type="evidence" value="ECO:0007669"/>
    <property type="project" value="UniProtKB-ARBA"/>
</dbReference>
<comment type="function">
    <text evidence="1">The light-harvesting complex (LHC) functions as a light receptor, it captures and delivers excitation energy to photosystems with which it is closely associated. Energy is transferred from the carotenoid and chlorophyll C (or B) to chlorophyll A and the photosynthetic reaction centers where it is used to synthesize ATP and reducing power.</text>
</comment>
<evidence type="ECO:0000256" key="2">
    <source>
        <dbReference type="ARBA" id="ARBA00004229"/>
    </source>
</evidence>
<comment type="caution">
    <text evidence="11">The sequence shown here is derived from an EMBL/GenBank/DDBJ whole genome shotgun (WGS) entry which is preliminary data.</text>
</comment>
<feature type="binding site" evidence="9">
    <location>
        <position position="167"/>
    </location>
    <ligand>
        <name>chlorophyll a</name>
        <dbReference type="ChEBI" id="CHEBI:58416"/>
        <label>1</label>
    </ligand>
</feature>
<feature type="binding site" description="axial binding residue" evidence="9">
    <location>
        <position position="58"/>
    </location>
    <ligand>
        <name>chlorophyll b</name>
        <dbReference type="ChEBI" id="CHEBI:61721"/>
        <label>1</label>
    </ligand>
    <ligandPart>
        <name>Mg</name>
        <dbReference type="ChEBI" id="CHEBI:25107"/>
    </ligandPart>
</feature>
<evidence type="ECO:0000256" key="8">
    <source>
        <dbReference type="ARBA" id="ARBA00044011"/>
    </source>
</evidence>
<feature type="binding site" evidence="9">
    <location>
        <position position="163"/>
    </location>
    <ligand>
        <name>chlorophyll a</name>
        <dbReference type="ChEBI" id="CHEBI:58416"/>
        <label>1</label>
    </ligand>
</feature>
<dbReference type="PANTHER" id="PTHR21649">
    <property type="entry name" value="CHLOROPHYLL A/B BINDING PROTEIN"/>
    <property type="match status" value="1"/>
</dbReference>
<name>A0A9N8E841_9STRA</name>
<feature type="signal peptide" evidence="10">
    <location>
        <begin position="1"/>
        <end position="16"/>
    </location>
</feature>
<dbReference type="GO" id="GO:0016020">
    <property type="term" value="C:membrane"/>
    <property type="evidence" value="ECO:0007669"/>
    <property type="project" value="InterPro"/>
</dbReference>
<evidence type="ECO:0000256" key="10">
    <source>
        <dbReference type="SAM" id="SignalP"/>
    </source>
</evidence>
<keyword evidence="5" id="KW-0602">Photosynthesis</keyword>
<dbReference type="InterPro" id="IPR022796">
    <property type="entry name" value="Chloroa_b-bind"/>
</dbReference>
<comment type="subunit">
    <text evidence="8">The LHC complex of chromophytic algae is composed of fucoxanthin, chlorophyll A and C bound non-covalently by fucoxanthin chlorophyll proteins (FCPs). The ratio of the pigments in LHC; fucoxanthin: chlorophyll C: chlorophyll A; (0.6-1): (0.1-0.3): (1).</text>
</comment>
<evidence type="ECO:0000256" key="7">
    <source>
        <dbReference type="ARBA" id="ARBA00023243"/>
    </source>
</evidence>
<keyword evidence="9" id="KW-0148">Chlorophyll</keyword>
<reference evidence="11" key="1">
    <citation type="submission" date="2020-06" db="EMBL/GenBank/DDBJ databases">
        <authorList>
            <consortium name="Plant Systems Biology data submission"/>
        </authorList>
    </citation>
    <scope>NUCLEOTIDE SEQUENCE</scope>
    <source>
        <strain evidence="11">D6</strain>
    </source>
</reference>
<proteinExistence type="inferred from homology"/>
<feature type="binding site" evidence="9">
    <location>
        <position position="56"/>
    </location>
    <ligand>
        <name>chlorophyll a</name>
        <dbReference type="ChEBI" id="CHEBI:58416"/>
        <label>1</label>
    </ligand>
</feature>
<evidence type="ECO:0000256" key="4">
    <source>
        <dbReference type="ARBA" id="ARBA00022528"/>
    </source>
</evidence>
<dbReference type="GO" id="GO:0080183">
    <property type="term" value="P:response to photooxidative stress"/>
    <property type="evidence" value="ECO:0007669"/>
    <property type="project" value="UniProtKB-ARBA"/>
</dbReference>